<dbReference type="GO" id="GO:0005886">
    <property type="term" value="C:plasma membrane"/>
    <property type="evidence" value="ECO:0007669"/>
    <property type="project" value="UniProtKB-SubCell"/>
</dbReference>
<feature type="transmembrane region" description="Helical" evidence="7">
    <location>
        <begin position="166"/>
        <end position="185"/>
    </location>
</feature>
<accession>A0A841YDQ6</accession>
<evidence type="ECO:0000256" key="4">
    <source>
        <dbReference type="ARBA" id="ARBA00022692"/>
    </source>
</evidence>
<reference evidence="9 10" key="1">
    <citation type="submission" date="2020-03" db="EMBL/GenBank/DDBJ databases">
        <title>Soil Listeria distribution.</title>
        <authorList>
            <person name="Liao J."/>
            <person name="Wiedmann M."/>
        </authorList>
    </citation>
    <scope>NUCLEOTIDE SEQUENCE [LARGE SCALE GENOMIC DNA]</scope>
    <source>
        <strain evidence="9 10">FSL L7-1645</strain>
    </source>
</reference>
<dbReference type="PANTHER" id="PTHR23517">
    <property type="entry name" value="RESISTANCE PROTEIN MDTM, PUTATIVE-RELATED-RELATED"/>
    <property type="match status" value="1"/>
</dbReference>
<keyword evidence="6 7" id="KW-0472">Membrane</keyword>
<keyword evidence="2" id="KW-0813">Transport</keyword>
<feature type="transmembrane region" description="Helical" evidence="7">
    <location>
        <begin position="97"/>
        <end position="120"/>
    </location>
</feature>
<dbReference type="EMBL" id="JAARPY010000004">
    <property type="protein sequence ID" value="MBC1398288.1"/>
    <property type="molecule type" value="Genomic_DNA"/>
</dbReference>
<dbReference type="InterPro" id="IPR050171">
    <property type="entry name" value="MFS_Transporters"/>
</dbReference>
<dbReference type="AlphaFoldDB" id="A0A841YDQ6"/>
<proteinExistence type="predicted"/>
<dbReference type="PANTHER" id="PTHR23517:SF3">
    <property type="entry name" value="INTEGRAL MEMBRANE TRANSPORT PROTEIN"/>
    <property type="match status" value="1"/>
</dbReference>
<evidence type="ECO:0000313" key="9">
    <source>
        <dbReference type="EMBL" id="MBC1398288.1"/>
    </source>
</evidence>
<feature type="transmembrane region" description="Helical" evidence="7">
    <location>
        <begin position="40"/>
        <end position="61"/>
    </location>
</feature>
<evidence type="ECO:0000259" key="8">
    <source>
        <dbReference type="PROSITE" id="PS50850"/>
    </source>
</evidence>
<comment type="caution">
    <text evidence="9">The sequence shown here is derived from an EMBL/GenBank/DDBJ whole genome shotgun (WGS) entry which is preliminary data.</text>
</comment>
<feature type="transmembrane region" description="Helical" evidence="7">
    <location>
        <begin position="383"/>
        <end position="404"/>
    </location>
</feature>
<name>A0A841YDQ6_9LIST</name>
<keyword evidence="5 7" id="KW-1133">Transmembrane helix</keyword>
<keyword evidence="4 7" id="KW-0812">Transmembrane</keyword>
<feature type="transmembrane region" description="Helical" evidence="7">
    <location>
        <begin position="302"/>
        <end position="335"/>
    </location>
</feature>
<evidence type="ECO:0000313" key="10">
    <source>
        <dbReference type="Proteomes" id="UP000571128"/>
    </source>
</evidence>
<feature type="domain" description="Major facilitator superfamily (MFS) profile" evidence="8">
    <location>
        <begin position="1"/>
        <end position="408"/>
    </location>
</feature>
<organism evidence="9 10">
    <name type="scientific">Listeria fleischmannii</name>
    <dbReference type="NCBI Taxonomy" id="1069827"/>
    <lineage>
        <taxon>Bacteria</taxon>
        <taxon>Bacillati</taxon>
        <taxon>Bacillota</taxon>
        <taxon>Bacilli</taxon>
        <taxon>Bacillales</taxon>
        <taxon>Listeriaceae</taxon>
        <taxon>Listeria</taxon>
    </lineage>
</organism>
<dbReference type="InterPro" id="IPR011701">
    <property type="entry name" value="MFS"/>
</dbReference>
<dbReference type="GO" id="GO:0022857">
    <property type="term" value="F:transmembrane transporter activity"/>
    <property type="evidence" value="ECO:0007669"/>
    <property type="project" value="InterPro"/>
</dbReference>
<feature type="transmembrane region" description="Helical" evidence="7">
    <location>
        <begin position="266"/>
        <end position="290"/>
    </location>
</feature>
<evidence type="ECO:0000256" key="5">
    <source>
        <dbReference type="ARBA" id="ARBA00022989"/>
    </source>
</evidence>
<evidence type="ECO:0000256" key="6">
    <source>
        <dbReference type="ARBA" id="ARBA00023136"/>
    </source>
</evidence>
<dbReference type="InterPro" id="IPR036259">
    <property type="entry name" value="MFS_trans_sf"/>
</dbReference>
<dbReference type="RefSeq" id="WP_185338547.1">
    <property type="nucleotide sequence ID" value="NZ_JAARPY010000004.1"/>
</dbReference>
<evidence type="ECO:0000256" key="1">
    <source>
        <dbReference type="ARBA" id="ARBA00004651"/>
    </source>
</evidence>
<evidence type="ECO:0000256" key="2">
    <source>
        <dbReference type="ARBA" id="ARBA00022448"/>
    </source>
</evidence>
<dbReference type="InterPro" id="IPR020846">
    <property type="entry name" value="MFS_dom"/>
</dbReference>
<dbReference type="Gene3D" id="1.20.1250.20">
    <property type="entry name" value="MFS general substrate transporter like domains"/>
    <property type="match status" value="1"/>
</dbReference>
<feature type="transmembrane region" description="Helical" evidence="7">
    <location>
        <begin position="141"/>
        <end position="160"/>
    </location>
</feature>
<feature type="transmembrane region" description="Helical" evidence="7">
    <location>
        <begin position="73"/>
        <end position="91"/>
    </location>
</feature>
<protein>
    <submittedName>
        <fullName evidence="9">MFS transporter</fullName>
    </submittedName>
</protein>
<evidence type="ECO:0000256" key="7">
    <source>
        <dbReference type="SAM" id="Phobius"/>
    </source>
</evidence>
<sequence>MFRALHPNIRTRIIINFLSKIIASMIFPFLAIYFTRYFNASIAGVLLMANIAISFFAGLYGGHLADIFGRRRLMLIGECIIMFSYLGLVLVNSPFFISPVLTFICLFLISIANGFINPAADAMLIDVSTPESRSFMYSVSYWANNLSSMIGIIIGGWFFTTHFFELLIVLFSVSIITTSLTFRFITETYTKSTAKHSDASVKGVFATYGKVIVDKSFLLFTLSGVFVMTTEFQRNNFISVRLAEEFQNLTIQFGHLFSIQMDGVKVLSFIAALNMLCIVLFTAPVAKWVMRHRNEPVMYIGFSLFTIGFALSAFLSTMWLLVFATLLLSLGELLYVPTRQTILAAIIDDTKRGAYMAFNGIIFQMGKLLGAASLLFSPLIGKYGMGVFILLCGVLACIFGKFALSKKQALLGKNEANLIKSGD</sequence>
<evidence type="ECO:0000256" key="3">
    <source>
        <dbReference type="ARBA" id="ARBA00022475"/>
    </source>
</evidence>
<feature type="transmembrane region" description="Helical" evidence="7">
    <location>
        <begin position="12"/>
        <end position="34"/>
    </location>
</feature>
<dbReference type="PROSITE" id="PS50850">
    <property type="entry name" value="MFS"/>
    <property type="match status" value="1"/>
</dbReference>
<gene>
    <name evidence="9" type="ORF">HB844_05320</name>
</gene>
<comment type="subcellular location">
    <subcellularLocation>
        <location evidence="1">Cell membrane</location>
        <topology evidence="1">Multi-pass membrane protein</topology>
    </subcellularLocation>
</comment>
<dbReference type="CDD" id="cd17329">
    <property type="entry name" value="MFS_MdtH_MDR_like"/>
    <property type="match status" value="1"/>
</dbReference>
<dbReference type="Proteomes" id="UP000571128">
    <property type="component" value="Unassembled WGS sequence"/>
</dbReference>
<keyword evidence="3" id="KW-1003">Cell membrane</keyword>
<dbReference type="Pfam" id="PF07690">
    <property type="entry name" value="MFS_1"/>
    <property type="match status" value="2"/>
</dbReference>
<feature type="transmembrane region" description="Helical" evidence="7">
    <location>
        <begin position="356"/>
        <end position="377"/>
    </location>
</feature>
<dbReference type="SUPFAM" id="SSF103473">
    <property type="entry name" value="MFS general substrate transporter"/>
    <property type="match status" value="1"/>
</dbReference>